<keyword evidence="2" id="KW-1185">Reference proteome</keyword>
<accession>A0ACB6R867</accession>
<proteinExistence type="predicted"/>
<dbReference type="EMBL" id="MU003496">
    <property type="protein sequence ID" value="KAF2475503.1"/>
    <property type="molecule type" value="Genomic_DNA"/>
</dbReference>
<dbReference type="Proteomes" id="UP000799755">
    <property type="component" value="Unassembled WGS sequence"/>
</dbReference>
<name>A0ACB6R867_9PLEO</name>
<reference evidence="1" key="1">
    <citation type="journal article" date="2020" name="Stud. Mycol.">
        <title>101 Dothideomycetes genomes: a test case for predicting lifestyles and emergence of pathogens.</title>
        <authorList>
            <person name="Haridas S."/>
            <person name="Albert R."/>
            <person name="Binder M."/>
            <person name="Bloem J."/>
            <person name="Labutti K."/>
            <person name="Salamov A."/>
            <person name="Andreopoulos B."/>
            <person name="Baker S."/>
            <person name="Barry K."/>
            <person name="Bills G."/>
            <person name="Bluhm B."/>
            <person name="Cannon C."/>
            <person name="Castanera R."/>
            <person name="Culley D."/>
            <person name="Daum C."/>
            <person name="Ezra D."/>
            <person name="Gonzalez J."/>
            <person name="Henrissat B."/>
            <person name="Kuo A."/>
            <person name="Liang C."/>
            <person name="Lipzen A."/>
            <person name="Lutzoni F."/>
            <person name="Magnuson J."/>
            <person name="Mondo S."/>
            <person name="Nolan M."/>
            <person name="Ohm R."/>
            <person name="Pangilinan J."/>
            <person name="Park H.-J."/>
            <person name="Ramirez L."/>
            <person name="Alfaro M."/>
            <person name="Sun H."/>
            <person name="Tritt A."/>
            <person name="Yoshinaga Y."/>
            <person name="Zwiers L.-H."/>
            <person name="Turgeon B."/>
            <person name="Goodwin S."/>
            <person name="Spatafora J."/>
            <person name="Crous P."/>
            <person name="Grigoriev I."/>
        </authorList>
    </citation>
    <scope>NUCLEOTIDE SEQUENCE</scope>
    <source>
        <strain evidence="1">ATCC 200398</strain>
    </source>
</reference>
<gene>
    <name evidence="1" type="ORF">BDR25DRAFT_103166</name>
</gene>
<evidence type="ECO:0000313" key="1">
    <source>
        <dbReference type="EMBL" id="KAF2475503.1"/>
    </source>
</evidence>
<comment type="caution">
    <text evidence="1">The sequence shown here is derived from an EMBL/GenBank/DDBJ whole genome shotgun (WGS) entry which is preliminary data.</text>
</comment>
<organism evidence="1 2">
    <name type="scientific">Lindgomyces ingoldianus</name>
    <dbReference type="NCBI Taxonomy" id="673940"/>
    <lineage>
        <taxon>Eukaryota</taxon>
        <taxon>Fungi</taxon>
        <taxon>Dikarya</taxon>
        <taxon>Ascomycota</taxon>
        <taxon>Pezizomycotina</taxon>
        <taxon>Dothideomycetes</taxon>
        <taxon>Pleosporomycetidae</taxon>
        <taxon>Pleosporales</taxon>
        <taxon>Lindgomycetaceae</taxon>
        <taxon>Lindgomyces</taxon>
    </lineage>
</organism>
<sequence>MPKLSNIHGALIVTVAISLLLLSILSLSLEAHVRIDLTSRWPHHYIDLVSYPPWADGRPVYSKIPLEYTSFPSNLIISAAASGILASTVTGLAWCIGNGRGSEENSLAEDIKPRFWTTAAIAISTACVFISLETVVLSFFINLWASSGGQEMKSGCQYIRDAAGKHSMSCTHQSAVCNLLPEHWPKDSVSWRFLCFEAVSCLQLIFY</sequence>
<evidence type="ECO:0000313" key="2">
    <source>
        <dbReference type="Proteomes" id="UP000799755"/>
    </source>
</evidence>
<protein>
    <submittedName>
        <fullName evidence="1">Uncharacterized protein</fullName>
    </submittedName>
</protein>